<protein>
    <submittedName>
        <fullName evidence="1">Uncharacterized protein</fullName>
    </submittedName>
</protein>
<keyword evidence="2" id="KW-1185">Reference proteome</keyword>
<reference evidence="2" key="1">
    <citation type="journal article" date="2023" name="G3 (Bethesda)">
        <title>Genome assembly and association tests identify interacting loci associated with vigor, precocity, and sex in interspecific pistachio rootstocks.</title>
        <authorList>
            <person name="Palmer W."/>
            <person name="Jacygrad E."/>
            <person name="Sagayaradj S."/>
            <person name="Cavanaugh K."/>
            <person name="Han R."/>
            <person name="Bertier L."/>
            <person name="Beede B."/>
            <person name="Kafkas S."/>
            <person name="Golino D."/>
            <person name="Preece J."/>
            <person name="Michelmore R."/>
        </authorList>
    </citation>
    <scope>NUCLEOTIDE SEQUENCE [LARGE SCALE GENOMIC DNA]</scope>
</reference>
<gene>
    <name evidence="1" type="ORF">Patl1_23288</name>
</gene>
<proteinExistence type="predicted"/>
<organism evidence="1 2">
    <name type="scientific">Pistacia atlantica</name>
    <dbReference type="NCBI Taxonomy" id="434234"/>
    <lineage>
        <taxon>Eukaryota</taxon>
        <taxon>Viridiplantae</taxon>
        <taxon>Streptophyta</taxon>
        <taxon>Embryophyta</taxon>
        <taxon>Tracheophyta</taxon>
        <taxon>Spermatophyta</taxon>
        <taxon>Magnoliopsida</taxon>
        <taxon>eudicotyledons</taxon>
        <taxon>Gunneridae</taxon>
        <taxon>Pentapetalae</taxon>
        <taxon>rosids</taxon>
        <taxon>malvids</taxon>
        <taxon>Sapindales</taxon>
        <taxon>Anacardiaceae</taxon>
        <taxon>Pistacia</taxon>
    </lineage>
</organism>
<accession>A0ACC0ZWI8</accession>
<evidence type="ECO:0000313" key="1">
    <source>
        <dbReference type="EMBL" id="KAJ0079594.1"/>
    </source>
</evidence>
<dbReference type="EMBL" id="CM047909">
    <property type="protein sequence ID" value="KAJ0079594.1"/>
    <property type="molecule type" value="Genomic_DNA"/>
</dbReference>
<comment type="caution">
    <text evidence="1">The sequence shown here is derived from an EMBL/GenBank/DDBJ whole genome shotgun (WGS) entry which is preliminary data.</text>
</comment>
<sequence>MQKYGILSNFTTNSKVVKRVFGECNLVITFSPSNNSFAFINAIEVVSVPDQLITDDAILISPQEKFQGLMWQALETVYRVNMGGPTVTPLNDTLGRTWVPDQSFLLQANVAKVVSKISAVKYVSGGATRQIAPESIYGTATCINSANDPDSNLNT</sequence>
<dbReference type="Proteomes" id="UP001164250">
    <property type="component" value="Chromosome 13"/>
</dbReference>
<evidence type="ECO:0000313" key="2">
    <source>
        <dbReference type="Proteomes" id="UP001164250"/>
    </source>
</evidence>
<name>A0ACC0ZWI8_9ROSI</name>